<evidence type="ECO:0000313" key="1">
    <source>
        <dbReference type="EMBL" id="KKN43766.1"/>
    </source>
</evidence>
<dbReference type="EMBL" id="LAZR01001490">
    <property type="protein sequence ID" value="KKN43766.1"/>
    <property type="molecule type" value="Genomic_DNA"/>
</dbReference>
<name>A0A0F9T470_9ZZZZ</name>
<sequence>MKECDIEKNMEKCNCSYEPCSRKGICCECIQYHWSMKELPACFFPDDVEKTYNRSLRRFIEVYKDRG</sequence>
<dbReference type="Pfam" id="PF20095">
    <property type="entry name" value="DUF6485"/>
    <property type="match status" value="1"/>
</dbReference>
<accession>A0A0F9T470</accession>
<gene>
    <name evidence="1" type="ORF">LCGC14_0699860</name>
</gene>
<reference evidence="1" key="1">
    <citation type="journal article" date="2015" name="Nature">
        <title>Complex archaea that bridge the gap between prokaryotes and eukaryotes.</title>
        <authorList>
            <person name="Spang A."/>
            <person name="Saw J.H."/>
            <person name="Jorgensen S.L."/>
            <person name="Zaremba-Niedzwiedzka K."/>
            <person name="Martijn J."/>
            <person name="Lind A.E."/>
            <person name="van Eijk R."/>
            <person name="Schleper C."/>
            <person name="Guy L."/>
            <person name="Ettema T.J."/>
        </authorList>
    </citation>
    <scope>NUCLEOTIDE SEQUENCE</scope>
</reference>
<dbReference type="AlphaFoldDB" id="A0A0F9T470"/>
<evidence type="ECO:0008006" key="2">
    <source>
        <dbReference type="Google" id="ProtNLM"/>
    </source>
</evidence>
<comment type="caution">
    <text evidence="1">The sequence shown here is derived from an EMBL/GenBank/DDBJ whole genome shotgun (WGS) entry which is preliminary data.</text>
</comment>
<protein>
    <recommendedName>
        <fullName evidence="2">Cytosolic protein</fullName>
    </recommendedName>
</protein>
<organism evidence="1">
    <name type="scientific">marine sediment metagenome</name>
    <dbReference type="NCBI Taxonomy" id="412755"/>
    <lineage>
        <taxon>unclassified sequences</taxon>
        <taxon>metagenomes</taxon>
        <taxon>ecological metagenomes</taxon>
    </lineage>
</organism>
<proteinExistence type="predicted"/>